<dbReference type="PROSITE" id="PS51900">
    <property type="entry name" value="CB"/>
    <property type="match status" value="1"/>
</dbReference>
<dbReference type="EMBL" id="WVHS01000001">
    <property type="protein sequence ID" value="MXV14161.1"/>
    <property type="molecule type" value="Genomic_DNA"/>
</dbReference>
<dbReference type="InterPro" id="IPR050090">
    <property type="entry name" value="Tyrosine_recombinase_XerCD"/>
</dbReference>
<evidence type="ECO:0000259" key="6">
    <source>
        <dbReference type="PROSITE" id="PS51898"/>
    </source>
</evidence>
<feature type="domain" description="Tyr recombinase" evidence="6">
    <location>
        <begin position="102"/>
        <end position="300"/>
    </location>
</feature>
<dbReference type="InterPro" id="IPR044068">
    <property type="entry name" value="CB"/>
</dbReference>
<comment type="caution">
    <text evidence="8">The sequence shown here is derived from an EMBL/GenBank/DDBJ whole genome shotgun (WGS) entry which is preliminary data.</text>
</comment>
<keyword evidence="2" id="KW-0229">DNA integration</keyword>
<protein>
    <submittedName>
        <fullName evidence="8">Site-specific integrase</fullName>
    </submittedName>
</protein>
<evidence type="ECO:0000256" key="2">
    <source>
        <dbReference type="ARBA" id="ARBA00022908"/>
    </source>
</evidence>
<dbReference type="PROSITE" id="PS51898">
    <property type="entry name" value="TYR_RECOMBINASE"/>
    <property type="match status" value="1"/>
</dbReference>
<dbReference type="InterPro" id="IPR004107">
    <property type="entry name" value="Integrase_SAM-like_N"/>
</dbReference>
<evidence type="ECO:0000313" key="8">
    <source>
        <dbReference type="EMBL" id="MXV14161.1"/>
    </source>
</evidence>
<dbReference type="RefSeq" id="WP_160905156.1">
    <property type="nucleotide sequence ID" value="NZ_WVHS01000001.1"/>
</dbReference>
<dbReference type="InterPro" id="IPR010998">
    <property type="entry name" value="Integrase_recombinase_N"/>
</dbReference>
<dbReference type="InterPro" id="IPR013762">
    <property type="entry name" value="Integrase-like_cat_sf"/>
</dbReference>
<dbReference type="PANTHER" id="PTHR30349">
    <property type="entry name" value="PHAGE INTEGRASE-RELATED"/>
    <property type="match status" value="1"/>
</dbReference>
<keyword evidence="9" id="KW-1185">Reference proteome</keyword>
<evidence type="ECO:0000256" key="4">
    <source>
        <dbReference type="ARBA" id="ARBA00023172"/>
    </source>
</evidence>
<proteinExistence type="inferred from homology"/>
<organism evidence="8 9">
    <name type="scientific">Hufsiella ginkgonis</name>
    <dbReference type="NCBI Taxonomy" id="2695274"/>
    <lineage>
        <taxon>Bacteria</taxon>
        <taxon>Pseudomonadati</taxon>
        <taxon>Bacteroidota</taxon>
        <taxon>Sphingobacteriia</taxon>
        <taxon>Sphingobacteriales</taxon>
        <taxon>Sphingobacteriaceae</taxon>
        <taxon>Hufsiella</taxon>
    </lineage>
</organism>
<comment type="similarity">
    <text evidence="1">Belongs to the 'phage' integrase family.</text>
</comment>
<evidence type="ECO:0000259" key="7">
    <source>
        <dbReference type="PROSITE" id="PS51900"/>
    </source>
</evidence>
<reference evidence="8 9" key="1">
    <citation type="submission" date="2019-11" db="EMBL/GenBank/DDBJ databases">
        <title>Pedobacter sp. HMF7056 Genome sequencing and assembly.</title>
        <authorList>
            <person name="Kang H."/>
            <person name="Kim H."/>
            <person name="Joh K."/>
        </authorList>
    </citation>
    <scope>NUCLEOTIDE SEQUENCE [LARGE SCALE GENOMIC DNA]</scope>
    <source>
        <strain evidence="8 9">HMF7056</strain>
    </source>
</reference>
<dbReference type="GO" id="GO:0015074">
    <property type="term" value="P:DNA integration"/>
    <property type="evidence" value="ECO:0007669"/>
    <property type="project" value="UniProtKB-KW"/>
</dbReference>
<keyword evidence="4" id="KW-0233">DNA recombination</keyword>
<sequence length="310" mass="35666">MSPLSFEDYLSAQRFSPHTVNQYRRYAACFTDWMDGQSLVVEQVGHSETLDYADQLRKEGRSINQVNKMLIAVRYYFAWLIGQGKAAHNPASGLRLKGTVRSVPHGLLEKAELEKLYESYGVNDERTHRNKVMLGLMVYQGITSEGLHDLRAEHLKLREGKILIPATGTLNARMLRLESHQVLDLQEYVLAIRPKILADRSKERPGRKPEAMKEADAIRQLFISMNGSENIKNGLYHLGRALKKIEPKYRDPDQIRQSVITNWLKEKNLRVVQYMAGHRYVSSTERYKTTNLEDLKEALNKFHPMNKKGG</sequence>
<evidence type="ECO:0000256" key="1">
    <source>
        <dbReference type="ARBA" id="ARBA00008857"/>
    </source>
</evidence>
<dbReference type="Gene3D" id="1.10.443.10">
    <property type="entry name" value="Intergrase catalytic core"/>
    <property type="match status" value="1"/>
</dbReference>
<dbReference type="CDD" id="cd00397">
    <property type="entry name" value="DNA_BRE_C"/>
    <property type="match status" value="1"/>
</dbReference>
<dbReference type="PANTHER" id="PTHR30349:SF41">
    <property type="entry name" value="INTEGRASE_RECOMBINASE PROTEIN MJ0367-RELATED"/>
    <property type="match status" value="1"/>
</dbReference>
<keyword evidence="3 5" id="KW-0238">DNA-binding</keyword>
<accession>A0A7K1XT39</accession>
<gene>
    <name evidence="8" type="ORF">GS398_02525</name>
</gene>
<feature type="domain" description="Core-binding (CB)" evidence="7">
    <location>
        <begin position="1"/>
        <end position="81"/>
    </location>
</feature>
<name>A0A7K1XT39_9SPHI</name>
<evidence type="ECO:0000256" key="5">
    <source>
        <dbReference type="PROSITE-ProRule" id="PRU01248"/>
    </source>
</evidence>
<dbReference type="SUPFAM" id="SSF56349">
    <property type="entry name" value="DNA breaking-rejoining enzymes"/>
    <property type="match status" value="1"/>
</dbReference>
<dbReference type="AlphaFoldDB" id="A0A7K1XT39"/>
<dbReference type="Gene3D" id="1.10.150.130">
    <property type="match status" value="1"/>
</dbReference>
<dbReference type="GO" id="GO:0003677">
    <property type="term" value="F:DNA binding"/>
    <property type="evidence" value="ECO:0007669"/>
    <property type="project" value="UniProtKB-UniRule"/>
</dbReference>
<dbReference type="Proteomes" id="UP000451233">
    <property type="component" value="Unassembled WGS sequence"/>
</dbReference>
<dbReference type="GO" id="GO:0006310">
    <property type="term" value="P:DNA recombination"/>
    <property type="evidence" value="ECO:0007669"/>
    <property type="project" value="UniProtKB-KW"/>
</dbReference>
<evidence type="ECO:0000313" key="9">
    <source>
        <dbReference type="Proteomes" id="UP000451233"/>
    </source>
</evidence>
<dbReference type="InterPro" id="IPR011010">
    <property type="entry name" value="DNA_brk_join_enz"/>
</dbReference>
<evidence type="ECO:0000256" key="3">
    <source>
        <dbReference type="ARBA" id="ARBA00023125"/>
    </source>
</evidence>
<dbReference type="InterPro" id="IPR002104">
    <property type="entry name" value="Integrase_catalytic"/>
</dbReference>
<dbReference type="Pfam" id="PF00589">
    <property type="entry name" value="Phage_integrase"/>
    <property type="match status" value="1"/>
</dbReference>
<dbReference type="Pfam" id="PF02899">
    <property type="entry name" value="Phage_int_SAM_1"/>
    <property type="match status" value="1"/>
</dbReference>